<evidence type="ECO:0000313" key="2">
    <source>
        <dbReference type="EMBL" id="GMI44630.1"/>
    </source>
</evidence>
<comment type="caution">
    <text evidence="2">The sequence shown here is derived from an EMBL/GenBank/DDBJ whole genome shotgun (WGS) entry which is preliminary data.</text>
</comment>
<dbReference type="AlphaFoldDB" id="A0A9W7GGJ3"/>
<feature type="compositionally biased region" description="Polar residues" evidence="1">
    <location>
        <begin position="259"/>
        <end position="268"/>
    </location>
</feature>
<feature type="region of interest" description="Disordered" evidence="1">
    <location>
        <begin position="161"/>
        <end position="209"/>
    </location>
</feature>
<proteinExistence type="predicted"/>
<name>A0A9W7GGJ3_9STRA</name>
<sequence>MLPPSDEKTLNSKATGIYNRMSTTSSFLPPPCSSPVKSDYFVGGGIIFDDDTAHDHNLARWEHDSDNFDSYGNDVRKGGCDDDLSPPSTPPSYDYKLRQARTCKGSPPTFIPPAVAGGGMSSPGRHPKATFSEKFLETTIRNVELIPNYFGGSVEGKSNSSDMNNMHIISNSNNSSSTNSNSSLQGIPNSQGVVVSRTSSTVSSTTQPRPIHTSTYFLQYYKPMPGQMTELGATDNTVSSFESGFSSSNLISSSSTCSVQSGLTTGSERTGYGDEEELLEGDEDEDNVFEGFEVSEIERGMRDLGGAWGR</sequence>
<feature type="compositionally biased region" description="Basic and acidic residues" evidence="1">
    <location>
        <begin position="1"/>
        <end position="10"/>
    </location>
</feature>
<feature type="region of interest" description="Disordered" evidence="1">
    <location>
        <begin position="1"/>
        <end position="32"/>
    </location>
</feature>
<feature type="region of interest" description="Disordered" evidence="1">
    <location>
        <begin position="253"/>
        <end position="284"/>
    </location>
</feature>
<accession>A0A9W7GGJ3</accession>
<dbReference type="Proteomes" id="UP001165065">
    <property type="component" value="Unassembled WGS sequence"/>
</dbReference>
<feature type="compositionally biased region" description="Acidic residues" evidence="1">
    <location>
        <begin position="273"/>
        <end position="284"/>
    </location>
</feature>
<protein>
    <submittedName>
        <fullName evidence="2">Uncharacterized protein</fullName>
    </submittedName>
</protein>
<gene>
    <name evidence="2" type="ORF">TrCOL_g208</name>
</gene>
<evidence type="ECO:0000313" key="3">
    <source>
        <dbReference type="Proteomes" id="UP001165065"/>
    </source>
</evidence>
<evidence type="ECO:0000256" key="1">
    <source>
        <dbReference type="SAM" id="MobiDB-lite"/>
    </source>
</evidence>
<dbReference type="EMBL" id="BRYA01001488">
    <property type="protein sequence ID" value="GMI44630.1"/>
    <property type="molecule type" value="Genomic_DNA"/>
</dbReference>
<keyword evidence="3" id="KW-1185">Reference proteome</keyword>
<reference evidence="3" key="1">
    <citation type="journal article" date="2023" name="Commun. Biol.">
        <title>Genome analysis of Parmales, the sister group of diatoms, reveals the evolutionary specialization of diatoms from phago-mixotrophs to photoautotrophs.</title>
        <authorList>
            <person name="Ban H."/>
            <person name="Sato S."/>
            <person name="Yoshikawa S."/>
            <person name="Yamada K."/>
            <person name="Nakamura Y."/>
            <person name="Ichinomiya M."/>
            <person name="Sato N."/>
            <person name="Blanc-Mathieu R."/>
            <person name="Endo H."/>
            <person name="Kuwata A."/>
            <person name="Ogata H."/>
        </authorList>
    </citation>
    <scope>NUCLEOTIDE SEQUENCE [LARGE SCALE GENOMIC DNA]</scope>
</reference>
<feature type="compositionally biased region" description="Low complexity" evidence="1">
    <location>
        <begin position="193"/>
        <end position="206"/>
    </location>
</feature>
<feature type="compositionally biased region" description="Low complexity" evidence="1">
    <location>
        <begin position="161"/>
        <end position="183"/>
    </location>
</feature>
<organism evidence="2 3">
    <name type="scientific">Triparma columacea</name>
    <dbReference type="NCBI Taxonomy" id="722753"/>
    <lineage>
        <taxon>Eukaryota</taxon>
        <taxon>Sar</taxon>
        <taxon>Stramenopiles</taxon>
        <taxon>Ochrophyta</taxon>
        <taxon>Bolidophyceae</taxon>
        <taxon>Parmales</taxon>
        <taxon>Triparmaceae</taxon>
        <taxon>Triparma</taxon>
    </lineage>
</organism>